<comment type="caution">
    <text evidence="1">The sequence shown here is derived from an EMBL/GenBank/DDBJ whole genome shotgun (WGS) entry which is preliminary data.</text>
</comment>
<organism evidence="1 2">
    <name type="scientific">Catellatospora chokoriensis</name>
    <dbReference type="NCBI Taxonomy" id="310353"/>
    <lineage>
        <taxon>Bacteria</taxon>
        <taxon>Bacillati</taxon>
        <taxon>Actinomycetota</taxon>
        <taxon>Actinomycetes</taxon>
        <taxon>Micromonosporales</taxon>
        <taxon>Micromonosporaceae</taxon>
        <taxon>Catellatospora</taxon>
    </lineage>
</organism>
<proteinExistence type="predicted"/>
<gene>
    <name evidence="1" type="ORF">Cch02nite_80890</name>
</gene>
<name>A0A8J3NW13_9ACTN</name>
<accession>A0A8J3NW13</accession>
<dbReference type="AlphaFoldDB" id="A0A8J3NW13"/>
<dbReference type="EMBL" id="BONG01000108">
    <property type="protein sequence ID" value="GIF94645.1"/>
    <property type="molecule type" value="Genomic_DNA"/>
</dbReference>
<reference evidence="1 2" key="1">
    <citation type="submission" date="2021-01" db="EMBL/GenBank/DDBJ databases">
        <title>Whole genome shotgun sequence of Catellatospora chokoriensis NBRC 107358.</title>
        <authorList>
            <person name="Komaki H."/>
            <person name="Tamura T."/>
        </authorList>
    </citation>
    <scope>NUCLEOTIDE SEQUENCE [LARGE SCALE GENOMIC DNA]</scope>
    <source>
        <strain evidence="1 2">NBRC 107358</strain>
    </source>
</reference>
<evidence type="ECO:0000313" key="1">
    <source>
        <dbReference type="EMBL" id="GIF94645.1"/>
    </source>
</evidence>
<sequence length="64" mass="7040">MDSIADNLTRAGFVETRFDDAGWRLPFALELLALQRLTVAAFGTERICPLTYQPGIDPSRCAAP</sequence>
<dbReference type="RefSeq" id="WP_144121021.1">
    <property type="nucleotide sequence ID" value="NZ_BAAALB010000041.1"/>
</dbReference>
<keyword evidence="2" id="KW-1185">Reference proteome</keyword>
<dbReference type="Proteomes" id="UP000619293">
    <property type="component" value="Unassembled WGS sequence"/>
</dbReference>
<evidence type="ECO:0000313" key="2">
    <source>
        <dbReference type="Proteomes" id="UP000619293"/>
    </source>
</evidence>
<protein>
    <submittedName>
        <fullName evidence="1">Uncharacterized protein</fullName>
    </submittedName>
</protein>